<evidence type="ECO:0008006" key="2">
    <source>
        <dbReference type="Google" id="ProtNLM"/>
    </source>
</evidence>
<protein>
    <recommendedName>
        <fullName evidence="2">Lipoprotein</fullName>
    </recommendedName>
</protein>
<dbReference type="EMBL" id="CACVAZ010000146">
    <property type="protein sequence ID" value="CAA6821884.1"/>
    <property type="molecule type" value="Genomic_DNA"/>
</dbReference>
<accession>A0A6S6TR19</accession>
<dbReference type="AlphaFoldDB" id="A0A6S6TR19"/>
<name>A0A6S6TR19_9BACT</name>
<evidence type="ECO:0000313" key="1">
    <source>
        <dbReference type="EMBL" id="CAA6821884.1"/>
    </source>
</evidence>
<sequence>MYKKLLLLSAAFLIAGCSAKKEECDMRDKSDFEQLFTKDDIYHNSLVNTQKAQLMASFETKALLTATYLNPVFERRNCEKRFTNQMQDAEYFFIGVYISDSEKHEFNTRGYSLTLDGLKPIDIEALDKNDPLRYEMPMVDNWSTYYKVKFKKSLKDDFSLIFENDRFGRDILSYSKGEKPLFQSLIGLDK</sequence>
<organism evidence="1">
    <name type="scientific">uncultured Sulfurovum sp</name>
    <dbReference type="NCBI Taxonomy" id="269237"/>
    <lineage>
        <taxon>Bacteria</taxon>
        <taxon>Pseudomonadati</taxon>
        <taxon>Campylobacterota</taxon>
        <taxon>Epsilonproteobacteria</taxon>
        <taxon>Campylobacterales</taxon>
        <taxon>Sulfurovaceae</taxon>
        <taxon>Sulfurovum</taxon>
        <taxon>environmental samples</taxon>
    </lineage>
</organism>
<reference evidence="1" key="1">
    <citation type="submission" date="2020-01" db="EMBL/GenBank/DDBJ databases">
        <authorList>
            <person name="Meier V. D."/>
            <person name="Meier V D."/>
        </authorList>
    </citation>
    <scope>NUCLEOTIDE SEQUENCE</scope>
    <source>
        <strain evidence="1">HLG_WM_MAG_02</strain>
    </source>
</reference>
<dbReference type="PROSITE" id="PS51257">
    <property type="entry name" value="PROKAR_LIPOPROTEIN"/>
    <property type="match status" value="1"/>
</dbReference>
<gene>
    <name evidence="1" type="ORF">HELGO_WM20181</name>
</gene>
<proteinExistence type="predicted"/>